<dbReference type="Proteomes" id="UP000499080">
    <property type="component" value="Unassembled WGS sequence"/>
</dbReference>
<sequence length="75" mass="8719">MELFFPRESRVCRYERKKVHSDISGLTLAPLKPGVFGRKRHELDLPNLGGHLPHNLILFYNFPLRRTEMGCGWIG</sequence>
<keyword evidence="2" id="KW-1185">Reference proteome</keyword>
<accession>A0A4Y2KBD9</accession>
<protein>
    <submittedName>
        <fullName evidence="1">Uncharacterized protein</fullName>
    </submittedName>
</protein>
<dbReference type="AlphaFoldDB" id="A0A4Y2KBD9"/>
<proteinExistence type="predicted"/>
<evidence type="ECO:0000313" key="2">
    <source>
        <dbReference type="Proteomes" id="UP000499080"/>
    </source>
</evidence>
<dbReference type="EMBL" id="BGPR01004400">
    <property type="protein sequence ID" value="GBM99228.1"/>
    <property type="molecule type" value="Genomic_DNA"/>
</dbReference>
<reference evidence="1 2" key="1">
    <citation type="journal article" date="2019" name="Sci. Rep.">
        <title>Orb-weaving spider Araneus ventricosus genome elucidates the spidroin gene catalogue.</title>
        <authorList>
            <person name="Kono N."/>
            <person name="Nakamura H."/>
            <person name="Ohtoshi R."/>
            <person name="Moran D.A.P."/>
            <person name="Shinohara A."/>
            <person name="Yoshida Y."/>
            <person name="Fujiwara M."/>
            <person name="Mori M."/>
            <person name="Tomita M."/>
            <person name="Arakawa K."/>
        </authorList>
    </citation>
    <scope>NUCLEOTIDE SEQUENCE [LARGE SCALE GENOMIC DNA]</scope>
</reference>
<name>A0A4Y2KBD9_ARAVE</name>
<evidence type="ECO:0000313" key="1">
    <source>
        <dbReference type="EMBL" id="GBM99228.1"/>
    </source>
</evidence>
<organism evidence="1 2">
    <name type="scientific">Araneus ventricosus</name>
    <name type="common">Orbweaver spider</name>
    <name type="synonym">Epeira ventricosa</name>
    <dbReference type="NCBI Taxonomy" id="182803"/>
    <lineage>
        <taxon>Eukaryota</taxon>
        <taxon>Metazoa</taxon>
        <taxon>Ecdysozoa</taxon>
        <taxon>Arthropoda</taxon>
        <taxon>Chelicerata</taxon>
        <taxon>Arachnida</taxon>
        <taxon>Araneae</taxon>
        <taxon>Araneomorphae</taxon>
        <taxon>Entelegynae</taxon>
        <taxon>Araneoidea</taxon>
        <taxon>Araneidae</taxon>
        <taxon>Araneus</taxon>
    </lineage>
</organism>
<comment type="caution">
    <text evidence="1">The sequence shown here is derived from an EMBL/GenBank/DDBJ whole genome shotgun (WGS) entry which is preliminary data.</text>
</comment>
<gene>
    <name evidence="1" type="ORF">AVEN_182334_1</name>
</gene>